<dbReference type="Proteomes" id="UP000661112">
    <property type="component" value="Unassembled WGS sequence"/>
</dbReference>
<name>A0ABR8DCF4_9NOST</name>
<sequence>MLGLTLEETRVYREAKAEAEEEILKAVVPLLLKTGMSIEQIAQQLNVDLETIRFAAQQNKDE</sequence>
<dbReference type="EMBL" id="JACJSG010000056">
    <property type="protein sequence ID" value="MBD2504648.1"/>
    <property type="molecule type" value="Genomic_DNA"/>
</dbReference>
<proteinExistence type="predicted"/>
<evidence type="ECO:0000313" key="1">
    <source>
        <dbReference type="EMBL" id="MBD2504648.1"/>
    </source>
</evidence>
<evidence type="ECO:0000313" key="2">
    <source>
        <dbReference type="Proteomes" id="UP000661112"/>
    </source>
</evidence>
<comment type="caution">
    <text evidence="1">The sequence shown here is derived from an EMBL/GenBank/DDBJ whole genome shotgun (WGS) entry which is preliminary data.</text>
</comment>
<dbReference type="RefSeq" id="WP_190478649.1">
    <property type="nucleotide sequence ID" value="NZ_JACJSG010000056.1"/>
</dbReference>
<accession>A0ABR8DCF4</accession>
<gene>
    <name evidence="1" type="ORF">H6G83_29255</name>
</gene>
<organism evidence="1 2">
    <name type="scientific">Anabaena azotica FACHB-119</name>
    <dbReference type="NCBI Taxonomy" id="947527"/>
    <lineage>
        <taxon>Bacteria</taxon>
        <taxon>Bacillati</taxon>
        <taxon>Cyanobacteriota</taxon>
        <taxon>Cyanophyceae</taxon>
        <taxon>Nostocales</taxon>
        <taxon>Nostocaceae</taxon>
        <taxon>Anabaena</taxon>
        <taxon>Anabaena azotica</taxon>
    </lineage>
</organism>
<protein>
    <submittedName>
        <fullName evidence="1">Uncharacterized protein</fullName>
    </submittedName>
</protein>
<reference evidence="1 2" key="1">
    <citation type="journal article" date="2020" name="ISME J.">
        <title>Comparative genomics reveals insights into cyanobacterial evolution and habitat adaptation.</title>
        <authorList>
            <person name="Chen M.Y."/>
            <person name="Teng W.K."/>
            <person name="Zhao L."/>
            <person name="Hu C.X."/>
            <person name="Zhou Y.K."/>
            <person name="Han B.P."/>
            <person name="Song L.R."/>
            <person name="Shu W.S."/>
        </authorList>
    </citation>
    <scope>NUCLEOTIDE SEQUENCE [LARGE SCALE GENOMIC DNA]</scope>
    <source>
        <strain evidence="1 2">FACHB-119</strain>
    </source>
</reference>
<keyword evidence="2" id="KW-1185">Reference proteome</keyword>